<dbReference type="SUPFAM" id="SSF160424">
    <property type="entry name" value="BH3703-like"/>
    <property type="match status" value="1"/>
</dbReference>
<keyword evidence="2" id="KW-1185">Reference proteome</keyword>
<accession>A0A7W5G707</accession>
<organism evidence="1 2">
    <name type="scientific">Halomonas organivorans</name>
    <dbReference type="NCBI Taxonomy" id="257772"/>
    <lineage>
        <taxon>Bacteria</taxon>
        <taxon>Pseudomonadati</taxon>
        <taxon>Pseudomonadota</taxon>
        <taxon>Gammaproteobacteria</taxon>
        <taxon>Oceanospirillales</taxon>
        <taxon>Halomonadaceae</taxon>
        <taxon>Halomonas</taxon>
    </lineage>
</organism>
<dbReference type="Proteomes" id="UP000525987">
    <property type="component" value="Unassembled WGS sequence"/>
</dbReference>
<dbReference type="InterPro" id="IPR036170">
    <property type="entry name" value="YezG-like_sf"/>
</dbReference>
<dbReference type="Pfam" id="PF04634">
    <property type="entry name" value="YezG-like"/>
    <property type="match status" value="1"/>
</dbReference>
<evidence type="ECO:0000313" key="1">
    <source>
        <dbReference type="EMBL" id="MBB3142759.1"/>
    </source>
</evidence>
<sequence length="84" mass="9915">MEIDDIDGEIVSSEESDLWVNGESKELDLTFEASEYFEKLREIMTQNDRENRAWTICDLEIQNNGQFKFTFSYDEPPRLATLKE</sequence>
<dbReference type="AlphaFoldDB" id="A0A7W5G707"/>
<dbReference type="Gene3D" id="3.30.500.20">
    <property type="entry name" value="BH3703-like domains"/>
    <property type="match status" value="1"/>
</dbReference>
<comment type="caution">
    <text evidence="1">The sequence shown here is derived from an EMBL/GenBank/DDBJ whole genome shotgun (WGS) entry which is preliminary data.</text>
</comment>
<protein>
    <submittedName>
        <fullName evidence="1">Uncharacterized protein</fullName>
    </submittedName>
</protein>
<reference evidence="1 2" key="1">
    <citation type="submission" date="2020-08" db="EMBL/GenBank/DDBJ databases">
        <title>Genomic Encyclopedia of Type Strains, Phase III (KMG-III): the genomes of soil and plant-associated and newly described type strains.</title>
        <authorList>
            <person name="Whitman W."/>
        </authorList>
    </citation>
    <scope>NUCLEOTIDE SEQUENCE [LARGE SCALE GENOMIC DNA]</scope>
    <source>
        <strain evidence="1 2">CECT 5995</strain>
    </source>
</reference>
<dbReference type="RefSeq" id="WP_183389116.1">
    <property type="nucleotide sequence ID" value="NZ_JACHXM010000026.1"/>
</dbReference>
<gene>
    <name evidence="1" type="ORF">FHR96_003660</name>
</gene>
<dbReference type="EMBL" id="JACHXM010000026">
    <property type="protein sequence ID" value="MBB3142759.1"/>
    <property type="molecule type" value="Genomic_DNA"/>
</dbReference>
<evidence type="ECO:0000313" key="2">
    <source>
        <dbReference type="Proteomes" id="UP000525987"/>
    </source>
</evidence>
<dbReference type="InterPro" id="IPR006728">
    <property type="entry name" value="YezG-like"/>
</dbReference>
<name>A0A7W5G707_9GAMM</name>
<proteinExistence type="predicted"/>